<dbReference type="InterPro" id="IPR046346">
    <property type="entry name" value="Aminoacid_DH-like_N_sf"/>
</dbReference>
<dbReference type="Gene3D" id="3.40.50.10860">
    <property type="entry name" value="Leucine Dehydrogenase, chain A, domain 1"/>
    <property type="match status" value="1"/>
</dbReference>
<keyword evidence="2 5" id="KW-0560">Oxidoreductase</keyword>
<dbReference type="Proteomes" id="UP001229486">
    <property type="component" value="Unassembled WGS sequence"/>
</dbReference>
<dbReference type="Gene3D" id="3.40.50.720">
    <property type="entry name" value="NAD(P)-binding Rossmann-like Domain"/>
    <property type="match status" value="1"/>
</dbReference>
<dbReference type="Pfam" id="PF08501">
    <property type="entry name" value="Shikimate_dh_N"/>
    <property type="match status" value="1"/>
</dbReference>
<organism evidence="5 6">
    <name type="scientific">Paraburkholderia caledonica</name>
    <dbReference type="NCBI Taxonomy" id="134536"/>
    <lineage>
        <taxon>Bacteria</taxon>
        <taxon>Pseudomonadati</taxon>
        <taxon>Pseudomonadota</taxon>
        <taxon>Betaproteobacteria</taxon>
        <taxon>Burkholderiales</taxon>
        <taxon>Burkholderiaceae</taxon>
        <taxon>Paraburkholderia</taxon>
    </lineage>
</organism>
<dbReference type="PANTHER" id="PTHR21089">
    <property type="entry name" value="SHIKIMATE DEHYDROGENASE"/>
    <property type="match status" value="1"/>
</dbReference>
<dbReference type="InterPro" id="IPR036291">
    <property type="entry name" value="NAD(P)-bd_dom_sf"/>
</dbReference>
<protein>
    <submittedName>
        <fullName evidence="5">Shikimate dehydrogenase</fullName>
        <ecNumber evidence="5">1.1.1.25</ecNumber>
    </submittedName>
</protein>
<evidence type="ECO:0000313" key="5">
    <source>
        <dbReference type="EMBL" id="MDP9649940.1"/>
    </source>
</evidence>
<dbReference type="GO" id="GO:0019632">
    <property type="term" value="P:shikimate metabolic process"/>
    <property type="evidence" value="ECO:0007669"/>
    <property type="project" value="TreeGrafter"/>
</dbReference>
<dbReference type="GO" id="GO:0004764">
    <property type="term" value="F:shikimate 3-dehydrogenase (NADP+) activity"/>
    <property type="evidence" value="ECO:0007669"/>
    <property type="project" value="UniProtKB-EC"/>
</dbReference>
<dbReference type="SUPFAM" id="SSF53223">
    <property type="entry name" value="Aminoacid dehydrogenase-like, N-terminal domain"/>
    <property type="match status" value="1"/>
</dbReference>
<evidence type="ECO:0000256" key="2">
    <source>
        <dbReference type="ARBA" id="ARBA00023002"/>
    </source>
</evidence>
<dbReference type="GO" id="GO:0009423">
    <property type="term" value="P:chorismate biosynthetic process"/>
    <property type="evidence" value="ECO:0007669"/>
    <property type="project" value="TreeGrafter"/>
</dbReference>
<evidence type="ECO:0000313" key="6">
    <source>
        <dbReference type="Proteomes" id="UP001229486"/>
    </source>
</evidence>
<dbReference type="EMBL" id="JAURTK010000007">
    <property type="protein sequence ID" value="MDP9649940.1"/>
    <property type="molecule type" value="Genomic_DNA"/>
</dbReference>
<dbReference type="InterPro" id="IPR022893">
    <property type="entry name" value="Shikimate_DH_fam"/>
</dbReference>
<evidence type="ECO:0000259" key="4">
    <source>
        <dbReference type="Pfam" id="PF08501"/>
    </source>
</evidence>
<name>A0AB73IJ29_9BURK</name>
<sequence>MNTASFIPVTGATALYAIVGDPVSQVRSPQVVNALFAQAQIDALLIPMHVSRDRFGETMRSLMAIGNLRGIVITVPFKVDAMSLVSHVLPGAQAAGALNAMRRLPDNRWEGDMFDGAGLVRALDDAGHPPAGKRVLLVGAGGAGRAIAIALAQSGVREIALSDIDGERVRQVVEAVANAAPSCVCRACEPTFDGHDLVVNATPLGMKPDDALPVDIAGMNAQHVLFDIVPKPDVTALMRAAQSQGVTTIGGKRMIEGQARALAGFFGHRV</sequence>
<accession>A0AB73IJ29</accession>
<evidence type="ECO:0000256" key="1">
    <source>
        <dbReference type="ARBA" id="ARBA00004871"/>
    </source>
</evidence>
<keyword evidence="3" id="KW-0057">Aromatic amino acid biosynthesis</keyword>
<gene>
    <name evidence="5" type="ORF">J2793_005408</name>
</gene>
<comment type="pathway">
    <text evidence="1">Metabolic intermediate biosynthesis; chorismate biosynthesis; chorismate from D-erythrose 4-phosphate and phosphoenolpyruvate: step 4/7.</text>
</comment>
<dbReference type="PANTHER" id="PTHR21089:SF1">
    <property type="entry name" value="BIFUNCTIONAL 3-DEHYDROQUINATE DEHYDRATASE_SHIKIMATE DEHYDROGENASE, CHLOROPLASTIC"/>
    <property type="match status" value="1"/>
</dbReference>
<keyword evidence="3" id="KW-0028">Amino-acid biosynthesis</keyword>
<dbReference type="RefSeq" id="WP_087750740.1">
    <property type="nucleotide sequence ID" value="NZ_JAURTK010000007.1"/>
</dbReference>
<dbReference type="SUPFAM" id="SSF51735">
    <property type="entry name" value="NAD(P)-binding Rossmann-fold domains"/>
    <property type="match status" value="1"/>
</dbReference>
<proteinExistence type="predicted"/>
<feature type="domain" description="Shikimate dehydrogenase substrate binding N-terminal" evidence="4">
    <location>
        <begin position="18"/>
        <end position="100"/>
    </location>
</feature>
<dbReference type="EC" id="1.1.1.25" evidence="5"/>
<dbReference type="InterPro" id="IPR013708">
    <property type="entry name" value="Shikimate_DH-bd_N"/>
</dbReference>
<dbReference type="AlphaFoldDB" id="A0AB73IJ29"/>
<evidence type="ECO:0000256" key="3">
    <source>
        <dbReference type="ARBA" id="ARBA00023141"/>
    </source>
</evidence>
<dbReference type="GO" id="GO:0009073">
    <property type="term" value="P:aromatic amino acid family biosynthetic process"/>
    <property type="evidence" value="ECO:0007669"/>
    <property type="project" value="UniProtKB-KW"/>
</dbReference>
<reference evidence="5" key="1">
    <citation type="submission" date="2023-07" db="EMBL/GenBank/DDBJ databases">
        <title>Sorghum-associated microbial communities from plants grown in Nebraska, USA.</title>
        <authorList>
            <person name="Schachtman D."/>
        </authorList>
    </citation>
    <scope>NUCLEOTIDE SEQUENCE</scope>
    <source>
        <strain evidence="5">DS1061</strain>
    </source>
</reference>
<comment type="caution">
    <text evidence="5">The sequence shown here is derived from an EMBL/GenBank/DDBJ whole genome shotgun (WGS) entry which is preliminary data.</text>
</comment>